<evidence type="ECO:0000256" key="5">
    <source>
        <dbReference type="ARBA" id="ARBA00022723"/>
    </source>
</evidence>
<sequence length="568" mass="65380">MIKYQSIYRKWRPQLFEDIVGQKHITQTLKNAIKLNRISHAYLFSGPRGVGKTTTARILAKALNCQKGPTEYPCNQCAQCIRINQGQSMDVLEIDGASNRGIDEIRELRSKIGFAPAEGKYKIYIIDEVHMLTNEAFNALLKTLEEPPSQVLFIFATTAPQKVPKTILSRCQCFYFRRLSLEEMVEKLTKIATEEKLNIDLPSLRLIAESATGSMRDAESILDQVITYSEKQVTPEVVREILGLIPQEIFWRLLKAIIARDTKMGLEIINQLVKEGVDFHKFVQDLIVYVHQVSLLKILDKDNSDAIFSRSGEESEKLSELSNSTNIETILNIIEELKLVEEKIRYYYYPWVLLELMVVKLTQSEEQSYQKESESKIVNEFISDIQKKNHVEQSTGKIKEGHLSKNSKNKVLSSNKEPKKVQFEQLWSKVLARVKQERISLYTFLMASNTVHIEDDQLIVGFLPNYLFHKESLEKRVNREIVEAILKEEANCEIKLKCFIEEDNTKKDEDFKLGKKKDKIEDSKVIMRVAAEQENQISNKGESNLSSKNILEKALDLFGGTIFEEKKE</sequence>
<dbReference type="InterPro" id="IPR005790">
    <property type="entry name" value="DNA_polIII_delta"/>
</dbReference>
<keyword evidence="7" id="KW-0862">Zinc</keyword>
<comment type="similarity">
    <text evidence="1 11">Belongs to the DnaX/STICHEL family.</text>
</comment>
<dbReference type="PRINTS" id="PR00300">
    <property type="entry name" value="CLPPROTEASEA"/>
</dbReference>
<dbReference type="InterPro" id="IPR001270">
    <property type="entry name" value="ClpA/B"/>
</dbReference>
<keyword evidence="9 11" id="KW-0239">DNA-directed DNA polymerase</keyword>
<keyword evidence="3 11" id="KW-0548">Nucleotidyltransferase</keyword>
<dbReference type="NCBIfam" id="TIGR01128">
    <property type="entry name" value="holA"/>
    <property type="match status" value="1"/>
</dbReference>
<comment type="catalytic activity">
    <reaction evidence="10 11">
        <text>DNA(n) + a 2'-deoxyribonucleoside 5'-triphosphate = DNA(n+1) + diphosphate</text>
        <dbReference type="Rhea" id="RHEA:22508"/>
        <dbReference type="Rhea" id="RHEA-COMP:17339"/>
        <dbReference type="Rhea" id="RHEA-COMP:17340"/>
        <dbReference type="ChEBI" id="CHEBI:33019"/>
        <dbReference type="ChEBI" id="CHEBI:61560"/>
        <dbReference type="ChEBI" id="CHEBI:173112"/>
        <dbReference type="EC" id="2.7.7.7"/>
    </reaction>
</comment>
<dbReference type="SUPFAM" id="SSF48019">
    <property type="entry name" value="post-AAA+ oligomerization domain-like"/>
    <property type="match status" value="1"/>
</dbReference>
<evidence type="ECO:0000259" key="12">
    <source>
        <dbReference type="SMART" id="SM00382"/>
    </source>
</evidence>
<proteinExistence type="inferred from homology"/>
<organism evidence="13">
    <name type="scientific">uncultured Atribacterota bacterium</name>
    <dbReference type="NCBI Taxonomy" id="263865"/>
    <lineage>
        <taxon>Bacteria</taxon>
        <taxon>Pseudomonadati</taxon>
        <taxon>Atribacterota</taxon>
        <taxon>environmental samples</taxon>
    </lineage>
</organism>
<dbReference type="GO" id="GO:0006261">
    <property type="term" value="P:DNA-templated DNA replication"/>
    <property type="evidence" value="ECO:0007669"/>
    <property type="project" value="TreeGrafter"/>
</dbReference>
<dbReference type="InterPro" id="IPR022754">
    <property type="entry name" value="DNA_pol_III_gamma-3"/>
</dbReference>
<evidence type="ECO:0000256" key="6">
    <source>
        <dbReference type="ARBA" id="ARBA00022741"/>
    </source>
</evidence>
<dbReference type="CDD" id="cd00009">
    <property type="entry name" value="AAA"/>
    <property type="match status" value="1"/>
</dbReference>
<dbReference type="NCBIfam" id="NF004046">
    <property type="entry name" value="PRK05563.1"/>
    <property type="match status" value="1"/>
</dbReference>
<evidence type="ECO:0000313" key="13">
    <source>
        <dbReference type="EMBL" id="ADM95000.1"/>
    </source>
</evidence>
<reference evidence="13" key="1">
    <citation type="submission" date="2009-11" db="EMBL/GenBank/DDBJ databases">
        <title>Microbial diversity profiles of fluids from low-temperature petroleum reservoirs with and without exogenous water perturbation.</title>
        <authorList>
            <person name="Pham V.D."/>
            <person name="Hnatow L.L."/>
            <person name="Zhang S."/>
            <person name="Fallon R.D."/>
            <person name="DeLong E.F."/>
            <person name="Keeler S.J."/>
        </authorList>
    </citation>
    <scope>NUCLEOTIDE SEQUENCE</scope>
</reference>
<dbReference type="FunFam" id="1.10.8.60:FF:000013">
    <property type="entry name" value="DNA polymerase III subunit gamma/tau"/>
    <property type="match status" value="1"/>
</dbReference>
<dbReference type="SUPFAM" id="SSF52540">
    <property type="entry name" value="P-loop containing nucleoside triphosphate hydrolases"/>
    <property type="match status" value="1"/>
</dbReference>
<accession>G3BMN5</accession>
<comment type="subunit">
    <text evidence="11">DNA polymerase III contains a core (composed of alpha, epsilon and theta chains) that associates with a tau subunit. This core dimerizes to form the POLIII' complex. PolIII' associates with the gamma complex (composed of gamma, delta, delta', psi and chi chains) and with the beta chain to form the complete DNA polymerase III complex.</text>
</comment>
<gene>
    <name evidence="11" type="primary">dnaX</name>
</gene>
<evidence type="ECO:0000256" key="3">
    <source>
        <dbReference type="ARBA" id="ARBA00022695"/>
    </source>
</evidence>
<dbReference type="Gene3D" id="3.40.50.300">
    <property type="entry name" value="P-loop containing nucleotide triphosphate hydrolases"/>
    <property type="match status" value="1"/>
</dbReference>
<dbReference type="PANTHER" id="PTHR11669:SF0">
    <property type="entry name" value="PROTEIN STICHEL-LIKE 2"/>
    <property type="match status" value="1"/>
</dbReference>
<dbReference type="FunFam" id="3.40.50.300:FF:000014">
    <property type="entry name" value="DNA polymerase III subunit gamma/tau"/>
    <property type="match status" value="1"/>
</dbReference>
<dbReference type="InterPro" id="IPR045085">
    <property type="entry name" value="HLD_clamp_pol_III_gamma_tau"/>
</dbReference>
<dbReference type="InterPro" id="IPR050238">
    <property type="entry name" value="DNA_Rep/Repair_Clamp_Loader"/>
</dbReference>
<evidence type="ECO:0000256" key="2">
    <source>
        <dbReference type="ARBA" id="ARBA00022679"/>
    </source>
</evidence>
<feature type="domain" description="AAA+ ATPase" evidence="12">
    <location>
        <begin position="38"/>
        <end position="180"/>
    </location>
</feature>
<dbReference type="InterPro" id="IPR008921">
    <property type="entry name" value="DNA_pol3_clamp-load_cplx_C"/>
</dbReference>
<dbReference type="GO" id="GO:0009360">
    <property type="term" value="C:DNA polymerase III complex"/>
    <property type="evidence" value="ECO:0007669"/>
    <property type="project" value="InterPro"/>
</dbReference>
<protein>
    <recommendedName>
        <fullName evidence="11">DNA polymerase III subunit gamma/tau</fullName>
        <ecNumber evidence="11">2.7.7.7</ecNumber>
    </recommendedName>
</protein>
<dbReference type="Gene3D" id="1.10.8.60">
    <property type="match status" value="1"/>
</dbReference>
<name>G3BMN5_9BACT</name>
<dbReference type="Gene3D" id="1.20.272.10">
    <property type="match status" value="1"/>
</dbReference>
<evidence type="ECO:0000256" key="8">
    <source>
        <dbReference type="ARBA" id="ARBA00022840"/>
    </source>
</evidence>
<keyword evidence="4 11" id="KW-0235">DNA replication</keyword>
<evidence type="ECO:0000256" key="7">
    <source>
        <dbReference type="ARBA" id="ARBA00022833"/>
    </source>
</evidence>
<dbReference type="Pfam" id="PF22608">
    <property type="entry name" value="DNAX_ATPase_lid"/>
    <property type="match status" value="1"/>
</dbReference>
<dbReference type="Pfam" id="PF12169">
    <property type="entry name" value="DNA_pol3_gamma3"/>
    <property type="match status" value="1"/>
</dbReference>
<dbReference type="Pfam" id="PF13177">
    <property type="entry name" value="DNA_pol3_delta2"/>
    <property type="match status" value="1"/>
</dbReference>
<keyword evidence="5" id="KW-0479">Metal-binding</keyword>
<dbReference type="GO" id="GO:0003677">
    <property type="term" value="F:DNA binding"/>
    <property type="evidence" value="ECO:0007669"/>
    <property type="project" value="InterPro"/>
</dbReference>
<dbReference type="PANTHER" id="PTHR11669">
    <property type="entry name" value="REPLICATION FACTOR C / DNA POLYMERASE III GAMMA-TAU SUBUNIT"/>
    <property type="match status" value="1"/>
</dbReference>
<dbReference type="AlphaFoldDB" id="G3BMN5"/>
<dbReference type="NCBIfam" id="TIGR02397">
    <property type="entry name" value="dnaX_nterm"/>
    <property type="match status" value="1"/>
</dbReference>
<dbReference type="InterPro" id="IPR027417">
    <property type="entry name" value="P-loop_NTPase"/>
</dbReference>
<dbReference type="CDD" id="cd18137">
    <property type="entry name" value="HLD_clamp_pol_III_gamma_tau"/>
    <property type="match status" value="1"/>
</dbReference>
<dbReference type="InterPro" id="IPR003593">
    <property type="entry name" value="AAA+_ATPase"/>
</dbReference>
<keyword evidence="2 11" id="KW-0808">Transferase</keyword>
<keyword evidence="8 11" id="KW-0067">ATP-binding</keyword>
<dbReference type="EMBL" id="GU180082">
    <property type="protein sequence ID" value="ADM95000.1"/>
    <property type="molecule type" value="Genomic_DNA"/>
</dbReference>
<dbReference type="InterPro" id="IPR012763">
    <property type="entry name" value="DNA_pol_III_sug/sutau_N"/>
</dbReference>
<evidence type="ECO:0000256" key="11">
    <source>
        <dbReference type="RuleBase" id="RU364063"/>
    </source>
</evidence>
<evidence type="ECO:0000256" key="9">
    <source>
        <dbReference type="ARBA" id="ARBA00022932"/>
    </source>
</evidence>
<dbReference type="GO" id="GO:0003887">
    <property type="term" value="F:DNA-directed DNA polymerase activity"/>
    <property type="evidence" value="ECO:0007669"/>
    <property type="project" value="UniProtKB-KW"/>
</dbReference>
<evidence type="ECO:0000256" key="1">
    <source>
        <dbReference type="ARBA" id="ARBA00006360"/>
    </source>
</evidence>
<dbReference type="GO" id="GO:0005524">
    <property type="term" value="F:ATP binding"/>
    <property type="evidence" value="ECO:0007669"/>
    <property type="project" value="UniProtKB-KW"/>
</dbReference>
<dbReference type="SMART" id="SM00382">
    <property type="entry name" value="AAA"/>
    <property type="match status" value="1"/>
</dbReference>
<comment type="function">
    <text evidence="11">DNA polymerase III is a complex, multichain enzyme responsible for most of the replicative synthesis in bacteria. This DNA polymerase also exhibits 3' to 5' exonuclease activity.</text>
</comment>
<evidence type="ECO:0000256" key="10">
    <source>
        <dbReference type="ARBA" id="ARBA00049244"/>
    </source>
</evidence>
<dbReference type="EC" id="2.7.7.7" evidence="11"/>
<dbReference type="GO" id="GO:0046872">
    <property type="term" value="F:metal ion binding"/>
    <property type="evidence" value="ECO:0007669"/>
    <property type="project" value="UniProtKB-KW"/>
</dbReference>
<keyword evidence="6 11" id="KW-0547">Nucleotide-binding</keyword>
<evidence type="ECO:0000256" key="4">
    <source>
        <dbReference type="ARBA" id="ARBA00022705"/>
    </source>
</evidence>